<dbReference type="EMBL" id="SBHX01000017">
    <property type="protein sequence ID" value="RWX34200.1"/>
    <property type="molecule type" value="Genomic_DNA"/>
</dbReference>
<feature type="domain" description="HTH tetR-type" evidence="5">
    <location>
        <begin position="6"/>
        <end position="66"/>
    </location>
</feature>
<evidence type="ECO:0000256" key="4">
    <source>
        <dbReference type="PROSITE-ProRule" id="PRU00335"/>
    </source>
</evidence>
<evidence type="ECO:0000256" key="2">
    <source>
        <dbReference type="ARBA" id="ARBA00023125"/>
    </source>
</evidence>
<evidence type="ECO:0000256" key="1">
    <source>
        <dbReference type="ARBA" id="ARBA00023015"/>
    </source>
</evidence>
<evidence type="ECO:0000313" key="7">
    <source>
        <dbReference type="Proteomes" id="UP000283817"/>
    </source>
</evidence>
<dbReference type="Gene3D" id="1.10.357.10">
    <property type="entry name" value="Tetracycline Repressor, domain 2"/>
    <property type="match status" value="1"/>
</dbReference>
<dbReference type="PROSITE" id="PS50977">
    <property type="entry name" value="HTH_TETR_2"/>
    <property type="match status" value="1"/>
</dbReference>
<organism evidence="6 7">
    <name type="scientific">Rhizobium leguminosarum</name>
    <dbReference type="NCBI Taxonomy" id="384"/>
    <lineage>
        <taxon>Bacteria</taxon>
        <taxon>Pseudomonadati</taxon>
        <taxon>Pseudomonadota</taxon>
        <taxon>Alphaproteobacteria</taxon>
        <taxon>Hyphomicrobiales</taxon>
        <taxon>Rhizobiaceae</taxon>
        <taxon>Rhizobium/Agrobacterium group</taxon>
        <taxon>Rhizobium</taxon>
    </lineage>
</organism>
<dbReference type="InterPro" id="IPR009057">
    <property type="entry name" value="Homeodomain-like_sf"/>
</dbReference>
<dbReference type="PANTHER" id="PTHR47506:SF1">
    <property type="entry name" value="HTH-TYPE TRANSCRIPTIONAL REGULATOR YJDC"/>
    <property type="match status" value="1"/>
</dbReference>
<dbReference type="InterPro" id="IPR036271">
    <property type="entry name" value="Tet_transcr_reg_TetR-rel_C_sf"/>
</dbReference>
<dbReference type="Proteomes" id="UP000283817">
    <property type="component" value="Unassembled WGS sequence"/>
</dbReference>
<dbReference type="Pfam" id="PF00440">
    <property type="entry name" value="TetR_N"/>
    <property type="match status" value="1"/>
</dbReference>
<gene>
    <name evidence="6" type="ORF">EHI47_07315</name>
</gene>
<evidence type="ECO:0000313" key="6">
    <source>
        <dbReference type="EMBL" id="RWX34200.1"/>
    </source>
</evidence>
<comment type="caution">
    <text evidence="6">The sequence shown here is derived from an EMBL/GenBank/DDBJ whole genome shotgun (WGS) entry which is preliminary data.</text>
</comment>
<keyword evidence="2 4" id="KW-0238">DNA-binding</keyword>
<reference evidence="6 7" key="1">
    <citation type="submission" date="2019-01" db="EMBL/GenBank/DDBJ databases">
        <title>RHIZO-ID as a novel technology for direct rhizobia identification.</title>
        <authorList>
            <person name="De Meyer S.E."/>
        </authorList>
    </citation>
    <scope>NUCLEOTIDE SEQUENCE [LARGE SCALE GENOMIC DNA]</scope>
    <source>
        <strain evidence="6 7">WSM448</strain>
    </source>
</reference>
<dbReference type="RefSeq" id="WP_128410135.1">
    <property type="nucleotide sequence ID" value="NZ_SBHX01000017.1"/>
</dbReference>
<dbReference type="SUPFAM" id="SSF48498">
    <property type="entry name" value="Tetracyclin repressor-like, C-terminal domain"/>
    <property type="match status" value="1"/>
</dbReference>
<sequence length="188" mass="19990">MARTKEFNQEKVLEIAINVFGEHGYAGTSTGMLTGAMGIGRQSLYDTFGDKWQLYCRAMQRYADNESVAHLAALQGGERAIDGIAALLGRVVDEAKSPCLGVSSISEFGGSKVELNKMHQINGQRLHKAIAGKLAQAKEQGDCRAEHDVDILASFVLSSIAAIRLSARGGASGRELSALGQLALRALA</sequence>
<feature type="DNA-binding region" description="H-T-H motif" evidence="4">
    <location>
        <begin position="29"/>
        <end position="48"/>
    </location>
</feature>
<name>A0A444I7S8_RHILE</name>
<keyword evidence="1" id="KW-0805">Transcription regulation</keyword>
<evidence type="ECO:0000256" key="3">
    <source>
        <dbReference type="ARBA" id="ARBA00023163"/>
    </source>
</evidence>
<proteinExistence type="predicted"/>
<dbReference type="InterPro" id="IPR001647">
    <property type="entry name" value="HTH_TetR"/>
</dbReference>
<keyword evidence="3" id="KW-0804">Transcription</keyword>
<dbReference type="PANTHER" id="PTHR47506">
    <property type="entry name" value="TRANSCRIPTIONAL REGULATORY PROTEIN"/>
    <property type="match status" value="1"/>
</dbReference>
<evidence type="ECO:0000259" key="5">
    <source>
        <dbReference type="PROSITE" id="PS50977"/>
    </source>
</evidence>
<dbReference type="Gene3D" id="1.10.10.60">
    <property type="entry name" value="Homeodomain-like"/>
    <property type="match status" value="1"/>
</dbReference>
<protein>
    <submittedName>
        <fullName evidence="6">TetR/AcrR family transcriptional regulator</fullName>
    </submittedName>
</protein>
<dbReference type="SUPFAM" id="SSF46689">
    <property type="entry name" value="Homeodomain-like"/>
    <property type="match status" value="1"/>
</dbReference>
<accession>A0A444I7S8</accession>
<dbReference type="GO" id="GO:0003677">
    <property type="term" value="F:DNA binding"/>
    <property type="evidence" value="ECO:0007669"/>
    <property type="project" value="UniProtKB-UniRule"/>
</dbReference>
<dbReference type="AlphaFoldDB" id="A0A444I7S8"/>